<accession>A0A6N8LUP4</accession>
<gene>
    <name evidence="1" type="ORF">GQR91_13765</name>
</gene>
<evidence type="ECO:0000313" key="1">
    <source>
        <dbReference type="EMBL" id="MWC44710.1"/>
    </source>
</evidence>
<dbReference type="Proteomes" id="UP000436801">
    <property type="component" value="Unassembled WGS sequence"/>
</dbReference>
<sequence>MSHNILPFTYCSRRAREEQVAAINARSAVAAAAHRKLSELHATQALIALLSASPSYGNVEGILRDNLHLTA</sequence>
<proteinExistence type="predicted"/>
<reference evidence="1 2" key="1">
    <citation type="submission" date="2019-12" db="EMBL/GenBank/DDBJ databases">
        <authorList>
            <person name="Zheng J."/>
        </authorList>
    </citation>
    <scope>NUCLEOTIDE SEQUENCE [LARGE SCALE GENOMIC DNA]</scope>
    <source>
        <strain evidence="1 2">DSM 27347</strain>
    </source>
</reference>
<comment type="caution">
    <text evidence="1">The sequence shown here is derived from an EMBL/GenBank/DDBJ whole genome shotgun (WGS) entry which is preliminary data.</text>
</comment>
<dbReference type="EMBL" id="WSUT01000005">
    <property type="protein sequence ID" value="MWC44710.1"/>
    <property type="molecule type" value="Genomic_DNA"/>
</dbReference>
<name>A0A6N8LUP4_9SPHN</name>
<dbReference type="AlphaFoldDB" id="A0A6N8LUP4"/>
<protein>
    <submittedName>
        <fullName evidence="1">Uncharacterized protein</fullName>
    </submittedName>
</protein>
<dbReference type="RefSeq" id="WP_149682851.1">
    <property type="nucleotide sequence ID" value="NZ_FNBI01000006.1"/>
</dbReference>
<evidence type="ECO:0000313" key="2">
    <source>
        <dbReference type="Proteomes" id="UP000436801"/>
    </source>
</evidence>
<organism evidence="1 2">
    <name type="scientific">Sphingomonas carotinifaciens</name>
    <dbReference type="NCBI Taxonomy" id="1166323"/>
    <lineage>
        <taxon>Bacteria</taxon>
        <taxon>Pseudomonadati</taxon>
        <taxon>Pseudomonadota</taxon>
        <taxon>Alphaproteobacteria</taxon>
        <taxon>Sphingomonadales</taxon>
        <taxon>Sphingomonadaceae</taxon>
        <taxon>Sphingomonas</taxon>
    </lineage>
</organism>